<dbReference type="GO" id="GO:0031297">
    <property type="term" value="P:replication fork processing"/>
    <property type="evidence" value="ECO:0007669"/>
    <property type="project" value="TreeGrafter"/>
</dbReference>
<gene>
    <name evidence="8" type="primary">106673097</name>
</gene>
<dbReference type="GO" id="GO:0005634">
    <property type="term" value="C:nucleus"/>
    <property type="evidence" value="ECO:0007669"/>
    <property type="project" value="TreeGrafter"/>
</dbReference>
<evidence type="ECO:0000256" key="6">
    <source>
        <dbReference type="SAM" id="MobiDB-lite"/>
    </source>
</evidence>
<keyword evidence="3" id="KW-0862">Zinc</keyword>
<dbReference type="EnsemblMetazoa" id="XM_014405058.2">
    <property type="protein sequence ID" value="XP_014260544.1"/>
    <property type="gene ID" value="LOC106673097"/>
</dbReference>
<dbReference type="SMART" id="SM00184">
    <property type="entry name" value="RING"/>
    <property type="match status" value="1"/>
</dbReference>
<dbReference type="PROSITE" id="PS50089">
    <property type="entry name" value="ZF_RING_2"/>
    <property type="match status" value="1"/>
</dbReference>
<dbReference type="KEGG" id="clec:106673097"/>
<dbReference type="Gene3D" id="3.30.40.10">
    <property type="entry name" value="Zinc/RING finger domain, C3HC4 (zinc finger)"/>
    <property type="match status" value="1"/>
</dbReference>
<dbReference type="AlphaFoldDB" id="A0A8I6SBR0"/>
<dbReference type="InterPro" id="IPR013083">
    <property type="entry name" value="Znf_RING/FYVE/PHD"/>
</dbReference>
<evidence type="ECO:0000256" key="1">
    <source>
        <dbReference type="ARBA" id="ARBA00022723"/>
    </source>
</evidence>
<keyword evidence="5" id="KW-0175">Coiled coil</keyword>
<evidence type="ECO:0000256" key="4">
    <source>
        <dbReference type="PROSITE-ProRule" id="PRU00175"/>
    </source>
</evidence>
<feature type="region of interest" description="Disordered" evidence="6">
    <location>
        <begin position="264"/>
        <end position="309"/>
    </location>
</feature>
<dbReference type="Proteomes" id="UP000494040">
    <property type="component" value="Unassembled WGS sequence"/>
</dbReference>
<dbReference type="Pfam" id="PF13639">
    <property type="entry name" value="zf-RING_2"/>
    <property type="match status" value="1"/>
</dbReference>
<dbReference type="GO" id="GO:0016567">
    <property type="term" value="P:protein ubiquitination"/>
    <property type="evidence" value="ECO:0007669"/>
    <property type="project" value="TreeGrafter"/>
</dbReference>
<dbReference type="SMART" id="SM00744">
    <property type="entry name" value="RINGv"/>
    <property type="match status" value="1"/>
</dbReference>
<dbReference type="GO" id="GO:0061630">
    <property type="term" value="F:ubiquitin protein ligase activity"/>
    <property type="evidence" value="ECO:0007669"/>
    <property type="project" value="TreeGrafter"/>
</dbReference>
<dbReference type="GO" id="GO:0090734">
    <property type="term" value="C:site of DNA damage"/>
    <property type="evidence" value="ECO:0007669"/>
    <property type="project" value="TreeGrafter"/>
</dbReference>
<proteinExistence type="predicted"/>
<keyword evidence="1" id="KW-0479">Metal-binding</keyword>
<name>A0A8I6SBR0_CIMLE</name>
<dbReference type="OMA" id="GHMFHHS"/>
<evidence type="ECO:0000256" key="5">
    <source>
        <dbReference type="SAM" id="Coils"/>
    </source>
</evidence>
<feature type="coiled-coil region" evidence="5">
    <location>
        <begin position="216"/>
        <end position="250"/>
    </location>
</feature>
<dbReference type="PANTHER" id="PTHR46569:SF1">
    <property type="entry name" value="E3 UBIQUITIN-PROTEIN LIGASE RFWD3-RELATED"/>
    <property type="match status" value="1"/>
</dbReference>
<evidence type="ECO:0000313" key="8">
    <source>
        <dbReference type="EnsemblMetazoa" id="XP_014260544.1"/>
    </source>
</evidence>
<dbReference type="InterPro" id="IPR052639">
    <property type="entry name" value="TRAIP_ubiq-protein_ligase"/>
</dbReference>
<evidence type="ECO:0000259" key="7">
    <source>
        <dbReference type="PROSITE" id="PS50089"/>
    </source>
</evidence>
<feature type="domain" description="RING-type" evidence="7">
    <location>
        <begin position="5"/>
        <end position="47"/>
    </location>
</feature>
<feature type="compositionally biased region" description="Polar residues" evidence="6">
    <location>
        <begin position="264"/>
        <end position="308"/>
    </location>
</feature>
<organism evidence="8 9">
    <name type="scientific">Cimex lectularius</name>
    <name type="common">Bed bug</name>
    <name type="synonym">Acanthia lectularia</name>
    <dbReference type="NCBI Taxonomy" id="79782"/>
    <lineage>
        <taxon>Eukaryota</taxon>
        <taxon>Metazoa</taxon>
        <taxon>Ecdysozoa</taxon>
        <taxon>Arthropoda</taxon>
        <taxon>Hexapoda</taxon>
        <taxon>Insecta</taxon>
        <taxon>Pterygota</taxon>
        <taxon>Neoptera</taxon>
        <taxon>Paraneoptera</taxon>
        <taxon>Hemiptera</taxon>
        <taxon>Heteroptera</taxon>
        <taxon>Panheteroptera</taxon>
        <taxon>Cimicomorpha</taxon>
        <taxon>Cimicidae</taxon>
        <taxon>Cimex</taxon>
    </lineage>
</organism>
<dbReference type="InterPro" id="IPR001841">
    <property type="entry name" value="Znf_RING"/>
</dbReference>
<keyword evidence="2 4" id="KW-0863">Zinc-finger</keyword>
<dbReference type="OrthoDB" id="6619819at2759"/>
<sequence length="383" mass="43556">MYMQCGICKDNFINFENLYAVPCGHVFHHHCITSWLDMGSHTCPQCRKSTGKRTILKLFFDIVEPPDEDKEDLATLRGRNDVLRFEITCKDVEIKSLKKSATEANNIAKELRSIVKTLEAEIVSMQEQLDFHKSKSHLLVKVTKELKEKVAQIELYKRKIERLNGIRALTQERLNESDIRDIVKELNKDDLIEIICANKRETKKLIDSENSLAGHLRSANHEILKLRRDLEQADSKINILQQVAEGLKAKQNKSSDDVSILSINESNTSSHSDYTDEFSVSKSNESPNETKQLVKSKPRSNLEQTNTAKKAVTETKIKDPLGLRNTHIFKPPRIITGNKLLTKSKSACTIEPEYYNGLGGSARLNAFPQAKPHLSKIPMKHKK</sequence>
<accession>A0A8I6SBR0</accession>
<evidence type="ECO:0000313" key="9">
    <source>
        <dbReference type="Proteomes" id="UP000494040"/>
    </source>
</evidence>
<keyword evidence="9" id="KW-1185">Reference proteome</keyword>
<evidence type="ECO:0000256" key="3">
    <source>
        <dbReference type="ARBA" id="ARBA00022833"/>
    </source>
</evidence>
<protein>
    <recommendedName>
        <fullName evidence="7">RING-type domain-containing protein</fullName>
    </recommendedName>
</protein>
<dbReference type="PANTHER" id="PTHR46569">
    <property type="entry name" value="E3 UBIQUITIN-PROTEIN LIGASE TRAIP"/>
    <property type="match status" value="1"/>
</dbReference>
<dbReference type="GO" id="GO:0008270">
    <property type="term" value="F:zinc ion binding"/>
    <property type="evidence" value="ECO:0007669"/>
    <property type="project" value="UniProtKB-KW"/>
</dbReference>
<feature type="coiled-coil region" evidence="5">
    <location>
        <begin position="101"/>
        <end position="166"/>
    </location>
</feature>
<dbReference type="SUPFAM" id="SSF57850">
    <property type="entry name" value="RING/U-box"/>
    <property type="match status" value="1"/>
</dbReference>
<dbReference type="InterPro" id="IPR011016">
    <property type="entry name" value="Znf_RING-CH"/>
</dbReference>
<evidence type="ECO:0000256" key="2">
    <source>
        <dbReference type="ARBA" id="ARBA00022771"/>
    </source>
</evidence>
<reference evidence="8" key="1">
    <citation type="submission" date="2022-01" db="UniProtKB">
        <authorList>
            <consortium name="EnsemblMetazoa"/>
        </authorList>
    </citation>
    <scope>IDENTIFICATION</scope>
</reference>
<dbReference type="CDD" id="cd16473">
    <property type="entry name" value="RING-H2_RNF103"/>
    <property type="match status" value="1"/>
</dbReference>